<dbReference type="AlphaFoldDB" id="A0A136M129"/>
<reference evidence="2 3" key="1">
    <citation type="submission" date="2015-02" db="EMBL/GenBank/DDBJ databases">
        <title>Improved understanding of the partial-nitritation anammox process through 23 genomes representing the majority of the microbial community.</title>
        <authorList>
            <person name="Speth D.R."/>
            <person name="In T Zandt M."/>
            <person name="Guerrero Cruz S."/>
            <person name="Jetten M.S."/>
            <person name="Dutilh B.E."/>
        </authorList>
    </citation>
    <scope>NUCLEOTIDE SEQUENCE [LARGE SCALE GENOMIC DNA]</scope>
    <source>
        <strain evidence="2">OLB20</strain>
    </source>
</reference>
<gene>
    <name evidence="2" type="ORF">TR69_WS6001000056</name>
</gene>
<name>A0A136M129_9BACT</name>
<sequence>MTSEHTTKPRLSTIAKILLLTLPPTLSLIQHLDPFGLNPNPFVIIFAHWLLWTGFYYICAIVIWKLISSRPPQVGSAGTDDESGHQEDTTQTDGFNAWYEMKRGFFIYWGFFFGALVTGITVLIVASILSATFLWRLNVEWEGYQEYRQLQQTDRGR</sequence>
<keyword evidence="1" id="KW-0812">Transmembrane</keyword>
<comment type="caution">
    <text evidence="2">The sequence shown here is derived from an EMBL/GenBank/DDBJ whole genome shotgun (WGS) entry which is preliminary data.</text>
</comment>
<feature type="transmembrane region" description="Helical" evidence="1">
    <location>
        <begin position="43"/>
        <end position="64"/>
    </location>
</feature>
<accession>A0A136M129</accession>
<feature type="transmembrane region" description="Helical" evidence="1">
    <location>
        <begin position="106"/>
        <end position="135"/>
    </location>
</feature>
<keyword evidence="1" id="KW-0472">Membrane</keyword>
<dbReference type="EMBL" id="JYNZ01000001">
    <property type="protein sequence ID" value="KXK27612.1"/>
    <property type="molecule type" value="Genomic_DNA"/>
</dbReference>
<keyword evidence="1" id="KW-1133">Transmembrane helix</keyword>
<organism evidence="2 3">
    <name type="scientific">candidate division WS6 bacterium OLB20</name>
    <dbReference type="NCBI Taxonomy" id="1617426"/>
    <lineage>
        <taxon>Bacteria</taxon>
        <taxon>Candidatus Dojkabacteria</taxon>
    </lineage>
</organism>
<evidence type="ECO:0000313" key="3">
    <source>
        <dbReference type="Proteomes" id="UP000070457"/>
    </source>
</evidence>
<proteinExistence type="predicted"/>
<evidence type="ECO:0000256" key="1">
    <source>
        <dbReference type="SAM" id="Phobius"/>
    </source>
</evidence>
<evidence type="ECO:0000313" key="2">
    <source>
        <dbReference type="EMBL" id="KXK27612.1"/>
    </source>
</evidence>
<protein>
    <submittedName>
        <fullName evidence="2">Uncharacterized protein</fullName>
    </submittedName>
</protein>
<dbReference type="Proteomes" id="UP000070457">
    <property type="component" value="Unassembled WGS sequence"/>
</dbReference>